<sequence>MTVASRYVIQVFVAFLCTTVEGPDMKIGVWKTAIISLQQNFRSLQLPCLTPPEPLLAPVMWESPQGQAGADGRLAAINGLTQSWGKQTAKSLCLLARERRQTVALEAKRGRSEP</sequence>
<reference evidence="2 3" key="1">
    <citation type="journal article" date="2021" name="Elife">
        <title>Chloroplast acquisition without the gene transfer in kleptoplastic sea slugs, Plakobranchus ocellatus.</title>
        <authorList>
            <person name="Maeda T."/>
            <person name="Takahashi S."/>
            <person name="Yoshida T."/>
            <person name="Shimamura S."/>
            <person name="Takaki Y."/>
            <person name="Nagai Y."/>
            <person name="Toyoda A."/>
            <person name="Suzuki Y."/>
            <person name="Arimoto A."/>
            <person name="Ishii H."/>
            <person name="Satoh N."/>
            <person name="Nishiyama T."/>
            <person name="Hasebe M."/>
            <person name="Maruyama T."/>
            <person name="Minagawa J."/>
            <person name="Obokata J."/>
            <person name="Shigenobu S."/>
        </authorList>
    </citation>
    <scope>NUCLEOTIDE SEQUENCE [LARGE SCALE GENOMIC DNA]</scope>
</reference>
<gene>
    <name evidence="2" type="ORF">PoB_007371300</name>
</gene>
<evidence type="ECO:0000256" key="1">
    <source>
        <dbReference type="SAM" id="SignalP"/>
    </source>
</evidence>
<evidence type="ECO:0008006" key="4">
    <source>
        <dbReference type="Google" id="ProtNLM"/>
    </source>
</evidence>
<protein>
    <recommendedName>
        <fullName evidence="4">Secreted protein</fullName>
    </recommendedName>
</protein>
<organism evidence="2 3">
    <name type="scientific">Plakobranchus ocellatus</name>
    <dbReference type="NCBI Taxonomy" id="259542"/>
    <lineage>
        <taxon>Eukaryota</taxon>
        <taxon>Metazoa</taxon>
        <taxon>Spiralia</taxon>
        <taxon>Lophotrochozoa</taxon>
        <taxon>Mollusca</taxon>
        <taxon>Gastropoda</taxon>
        <taxon>Heterobranchia</taxon>
        <taxon>Euthyneura</taxon>
        <taxon>Panpulmonata</taxon>
        <taxon>Sacoglossa</taxon>
        <taxon>Placobranchoidea</taxon>
        <taxon>Plakobranchidae</taxon>
        <taxon>Plakobranchus</taxon>
    </lineage>
</organism>
<dbReference type="Proteomes" id="UP000735302">
    <property type="component" value="Unassembled WGS sequence"/>
</dbReference>
<keyword evidence="1" id="KW-0732">Signal</keyword>
<dbReference type="AlphaFoldDB" id="A0AAV4DSC4"/>
<comment type="caution">
    <text evidence="2">The sequence shown here is derived from an EMBL/GenBank/DDBJ whole genome shotgun (WGS) entry which is preliminary data.</text>
</comment>
<name>A0AAV4DSC4_9GAST</name>
<accession>A0AAV4DSC4</accession>
<feature type="signal peptide" evidence="1">
    <location>
        <begin position="1"/>
        <end position="22"/>
    </location>
</feature>
<evidence type="ECO:0000313" key="3">
    <source>
        <dbReference type="Proteomes" id="UP000735302"/>
    </source>
</evidence>
<keyword evidence="3" id="KW-1185">Reference proteome</keyword>
<dbReference type="EMBL" id="BLXT01008287">
    <property type="protein sequence ID" value="GFO47208.1"/>
    <property type="molecule type" value="Genomic_DNA"/>
</dbReference>
<proteinExistence type="predicted"/>
<evidence type="ECO:0000313" key="2">
    <source>
        <dbReference type="EMBL" id="GFO47208.1"/>
    </source>
</evidence>
<feature type="chain" id="PRO_5043752659" description="Secreted protein" evidence="1">
    <location>
        <begin position="23"/>
        <end position="114"/>
    </location>
</feature>